<reference evidence="7 8" key="1">
    <citation type="submission" date="2020-08" db="EMBL/GenBank/DDBJ databases">
        <title>Genome public.</title>
        <authorList>
            <person name="Liu C."/>
            <person name="Sun Q."/>
        </authorList>
    </citation>
    <scope>NUCLEOTIDE SEQUENCE [LARGE SCALE GENOMIC DNA]</scope>
    <source>
        <strain evidence="7 8">27-44</strain>
    </source>
</reference>
<dbReference type="SMART" id="SM00849">
    <property type="entry name" value="Lactamase_B"/>
    <property type="match status" value="1"/>
</dbReference>
<evidence type="ECO:0000256" key="1">
    <source>
        <dbReference type="ARBA" id="ARBA00001947"/>
    </source>
</evidence>
<keyword evidence="5" id="KW-0862">Zinc</keyword>
<proteinExistence type="inferred from homology"/>
<dbReference type="Proteomes" id="UP000633936">
    <property type="component" value="Unassembled WGS sequence"/>
</dbReference>
<sequence>MKMYVFELGSLKLDKNLVVSMSHVARVNDPRCENEMVEFPVPAYLFETEEGYVLYDTGCHPDCMGENGRWPVEFQNQVPYEGDETTTILYQLEQLGIKPDEIKTVILSHMHNDHAGCVEYFPNAEFIVHKDEFNACIGAYAQHRYMDSYIWKDTDVWIKKKLNWKFLECGEGDYQVCPGLTILNLGPGHARGVLALKVDLEKTGTVIITSDAVYCSENYEQEREPGVIYDTVGWRRSLKYIKKVAKDSNAQVWFGHDRKQFDTLVKAQGGYYE</sequence>
<feature type="domain" description="Metallo-beta-lactamase" evidence="6">
    <location>
        <begin position="40"/>
        <end position="256"/>
    </location>
</feature>
<dbReference type="Gene3D" id="3.60.15.10">
    <property type="entry name" value="Ribonuclease Z/Hydroxyacylglutathione hydrolase-like"/>
    <property type="match status" value="1"/>
</dbReference>
<evidence type="ECO:0000313" key="8">
    <source>
        <dbReference type="Proteomes" id="UP000633936"/>
    </source>
</evidence>
<comment type="cofactor">
    <cofactor evidence="1">
        <name>Zn(2+)</name>
        <dbReference type="ChEBI" id="CHEBI:29105"/>
    </cofactor>
</comment>
<dbReference type="PANTHER" id="PTHR42978">
    <property type="entry name" value="QUORUM-QUENCHING LACTONASE YTNP-RELATED-RELATED"/>
    <property type="match status" value="1"/>
</dbReference>
<name>A0ABR7I2W5_9FIRM</name>
<protein>
    <submittedName>
        <fullName evidence="7">N-acyl homoserine lactonase family protein</fullName>
    </submittedName>
</protein>
<dbReference type="PANTHER" id="PTHR42978:SF2">
    <property type="entry name" value="102 KBASES UNSTABLE REGION: FROM 1 TO 119443"/>
    <property type="match status" value="1"/>
</dbReference>
<comment type="caution">
    <text evidence="7">The sequence shown here is derived from an EMBL/GenBank/DDBJ whole genome shotgun (WGS) entry which is preliminary data.</text>
</comment>
<keyword evidence="8" id="KW-1185">Reference proteome</keyword>
<dbReference type="InterPro" id="IPR036866">
    <property type="entry name" value="RibonucZ/Hydroxyglut_hydro"/>
</dbReference>
<evidence type="ECO:0000313" key="7">
    <source>
        <dbReference type="EMBL" id="MBC5740836.1"/>
    </source>
</evidence>
<dbReference type="InterPro" id="IPR001279">
    <property type="entry name" value="Metallo-B-lactamas"/>
</dbReference>
<comment type="similarity">
    <text evidence="2">Belongs to the metallo-beta-lactamase superfamily.</text>
</comment>
<evidence type="ECO:0000259" key="6">
    <source>
        <dbReference type="SMART" id="SM00849"/>
    </source>
</evidence>
<dbReference type="SUPFAM" id="SSF56281">
    <property type="entry name" value="Metallo-hydrolase/oxidoreductase"/>
    <property type="match status" value="1"/>
</dbReference>
<accession>A0ABR7I2W5</accession>
<evidence type="ECO:0000256" key="5">
    <source>
        <dbReference type="ARBA" id="ARBA00022833"/>
    </source>
</evidence>
<dbReference type="CDD" id="cd07729">
    <property type="entry name" value="AHL_lactonase_MBL-fold"/>
    <property type="match status" value="1"/>
</dbReference>
<dbReference type="RefSeq" id="WP_118039913.1">
    <property type="nucleotide sequence ID" value="NZ_JACOQE010000005.1"/>
</dbReference>
<dbReference type="InterPro" id="IPR051013">
    <property type="entry name" value="MBL_superfamily_lactonases"/>
</dbReference>
<evidence type="ECO:0000256" key="3">
    <source>
        <dbReference type="ARBA" id="ARBA00022723"/>
    </source>
</evidence>
<dbReference type="EMBL" id="JACOQE010000005">
    <property type="protein sequence ID" value="MBC5740836.1"/>
    <property type="molecule type" value="Genomic_DNA"/>
</dbReference>
<evidence type="ECO:0000256" key="4">
    <source>
        <dbReference type="ARBA" id="ARBA00022801"/>
    </source>
</evidence>
<keyword evidence="4" id="KW-0378">Hydrolase</keyword>
<keyword evidence="3" id="KW-0479">Metal-binding</keyword>
<evidence type="ECO:0000256" key="2">
    <source>
        <dbReference type="ARBA" id="ARBA00007749"/>
    </source>
</evidence>
<organism evidence="7 8">
    <name type="scientific">Blautia intestinalis</name>
    <dbReference type="NCBI Taxonomy" id="2763028"/>
    <lineage>
        <taxon>Bacteria</taxon>
        <taxon>Bacillati</taxon>
        <taxon>Bacillota</taxon>
        <taxon>Clostridia</taxon>
        <taxon>Lachnospirales</taxon>
        <taxon>Lachnospiraceae</taxon>
        <taxon>Blautia</taxon>
    </lineage>
</organism>
<dbReference type="Pfam" id="PF00753">
    <property type="entry name" value="Lactamase_B"/>
    <property type="match status" value="1"/>
</dbReference>
<gene>
    <name evidence="7" type="ORF">H8Z79_10305</name>
</gene>